<reference evidence="3" key="1">
    <citation type="journal article" date="2019" name="Int. J. Syst. Evol. Microbiol.">
        <title>The Global Catalogue of Microorganisms (GCM) 10K type strain sequencing project: providing services to taxonomists for standard genome sequencing and annotation.</title>
        <authorList>
            <consortium name="The Broad Institute Genomics Platform"/>
            <consortium name="The Broad Institute Genome Sequencing Center for Infectious Disease"/>
            <person name="Wu L."/>
            <person name="Ma J."/>
        </authorList>
    </citation>
    <scope>NUCLEOTIDE SEQUENCE [LARGE SCALE GENOMIC DNA]</scope>
    <source>
        <strain evidence="3">KCTC 32239</strain>
    </source>
</reference>
<dbReference type="RefSeq" id="WP_189415021.1">
    <property type="nucleotide sequence ID" value="NZ_BMYZ01000001.1"/>
</dbReference>
<feature type="chain" id="PRO_5047322422" description="Solute-binding protein family 3/N-terminal domain-containing protein" evidence="1">
    <location>
        <begin position="31"/>
        <end position="290"/>
    </location>
</feature>
<protein>
    <recommendedName>
        <fullName evidence="4">Solute-binding protein family 3/N-terminal domain-containing protein</fullName>
    </recommendedName>
</protein>
<evidence type="ECO:0008006" key="4">
    <source>
        <dbReference type="Google" id="ProtNLM"/>
    </source>
</evidence>
<name>A0ABQ3ALU7_9GAMM</name>
<evidence type="ECO:0000313" key="3">
    <source>
        <dbReference type="Proteomes" id="UP000619761"/>
    </source>
</evidence>
<keyword evidence="3" id="KW-1185">Reference proteome</keyword>
<comment type="caution">
    <text evidence="2">The sequence shown here is derived from an EMBL/GenBank/DDBJ whole genome shotgun (WGS) entry which is preliminary data.</text>
</comment>
<evidence type="ECO:0000256" key="1">
    <source>
        <dbReference type="SAM" id="SignalP"/>
    </source>
</evidence>
<accession>A0ABQ3ALU7</accession>
<gene>
    <name evidence="2" type="ORF">GCM10011613_00950</name>
</gene>
<sequence>MSFISRYNTLRFSLAVLILASLGLSSGSFAETAKEPVVVPPWGGGANSPKDYFYRLLTLALTKTESAYGAAEVVPYQEVLTATRFMADLKMNKTIDVMWHGNSELYERELLAIPISLTKELNEYRVFLIRREDQPRFSTINSLDDLSKFTSGGGADWPSRDIMVANGLPVIGITNTSLLFNMLKAKRFDYVSRSLFEVWGENERFAKEGLALEQTLLIHGGQPFYFFVNKANTALAKRIEEGLRLAIADGSFDELFYSDEGMQRGQQELEHNERKLIKLKYQPRATTGLP</sequence>
<evidence type="ECO:0000313" key="2">
    <source>
        <dbReference type="EMBL" id="GGY61367.1"/>
    </source>
</evidence>
<keyword evidence="1" id="KW-0732">Signal</keyword>
<dbReference type="Proteomes" id="UP000619761">
    <property type="component" value="Unassembled WGS sequence"/>
</dbReference>
<organism evidence="2 3">
    <name type="scientific">Cellvibrio zantedeschiae</name>
    <dbReference type="NCBI Taxonomy" id="1237077"/>
    <lineage>
        <taxon>Bacteria</taxon>
        <taxon>Pseudomonadati</taxon>
        <taxon>Pseudomonadota</taxon>
        <taxon>Gammaproteobacteria</taxon>
        <taxon>Cellvibrionales</taxon>
        <taxon>Cellvibrionaceae</taxon>
        <taxon>Cellvibrio</taxon>
    </lineage>
</organism>
<proteinExistence type="predicted"/>
<dbReference type="EMBL" id="BMYZ01000001">
    <property type="protein sequence ID" value="GGY61367.1"/>
    <property type="molecule type" value="Genomic_DNA"/>
</dbReference>
<dbReference type="Gene3D" id="3.40.190.10">
    <property type="entry name" value="Periplasmic binding protein-like II"/>
    <property type="match status" value="2"/>
</dbReference>
<dbReference type="SUPFAM" id="SSF53850">
    <property type="entry name" value="Periplasmic binding protein-like II"/>
    <property type="match status" value="1"/>
</dbReference>
<feature type="signal peptide" evidence="1">
    <location>
        <begin position="1"/>
        <end position="30"/>
    </location>
</feature>